<keyword evidence="1" id="KW-1133">Transmembrane helix</keyword>
<evidence type="ECO:0000313" key="2">
    <source>
        <dbReference type="EMBL" id="CAK9178195.1"/>
    </source>
</evidence>
<reference evidence="2 4" key="1">
    <citation type="submission" date="2024-02" db="EMBL/GenBank/DDBJ databases">
        <authorList>
            <person name="Vignale AGUSTIN F."/>
            <person name="Sosa J E."/>
            <person name="Modenutti C."/>
        </authorList>
    </citation>
    <scope>NUCLEOTIDE SEQUENCE [LARGE SCALE GENOMIC DNA]</scope>
</reference>
<accession>A0ABC8U8U8</accession>
<dbReference type="EMBL" id="CAUOFW020007246">
    <property type="protein sequence ID" value="CAK9178195.1"/>
    <property type="molecule type" value="Genomic_DNA"/>
</dbReference>
<dbReference type="PANTHER" id="PTHR31170">
    <property type="entry name" value="BNAC04G53230D PROTEIN"/>
    <property type="match status" value="1"/>
</dbReference>
<proteinExistence type="predicted"/>
<dbReference type="InterPro" id="IPR004158">
    <property type="entry name" value="DUF247_pln"/>
</dbReference>
<keyword evidence="1" id="KW-0472">Membrane</keyword>
<organism evidence="2 4">
    <name type="scientific">Ilex paraguariensis</name>
    <name type="common">yerba mate</name>
    <dbReference type="NCBI Taxonomy" id="185542"/>
    <lineage>
        <taxon>Eukaryota</taxon>
        <taxon>Viridiplantae</taxon>
        <taxon>Streptophyta</taxon>
        <taxon>Embryophyta</taxon>
        <taxon>Tracheophyta</taxon>
        <taxon>Spermatophyta</taxon>
        <taxon>Magnoliopsida</taxon>
        <taxon>eudicotyledons</taxon>
        <taxon>Gunneridae</taxon>
        <taxon>Pentapetalae</taxon>
        <taxon>asterids</taxon>
        <taxon>campanulids</taxon>
        <taxon>Aquifoliales</taxon>
        <taxon>Aquifoliaceae</taxon>
        <taxon>Ilex</taxon>
    </lineage>
</organism>
<comment type="caution">
    <text evidence="2">The sequence shown here is derived from an EMBL/GenBank/DDBJ whole genome shotgun (WGS) entry which is preliminary data.</text>
</comment>
<keyword evidence="1" id="KW-0812">Transmembrane</keyword>
<protein>
    <submittedName>
        <fullName evidence="2">Uncharacterized protein</fullName>
    </submittedName>
</protein>
<evidence type="ECO:0000256" key="1">
    <source>
        <dbReference type="SAM" id="Phobius"/>
    </source>
</evidence>
<evidence type="ECO:0000313" key="3">
    <source>
        <dbReference type="EMBL" id="CAK9181085.1"/>
    </source>
</evidence>
<dbReference type="Pfam" id="PF03140">
    <property type="entry name" value="DUF247"/>
    <property type="match status" value="1"/>
</dbReference>
<sequence length="426" mass="50123">MSQLTVCIDRELASLSAIPFQPYIFRVDDQLRRENKKTYEPEMLAIGPYHHNKASLQMMEEHKLRYLQLMLKRRNESSVGRYVTALEELEEKAEKCYAHSTELKKDEFVRMMLLDGCFMIELFRKFLNEELRDTNDPIFQLTRIRCILHRDLLLFENQLPFFVLLRLFDMTKDPNQQDIPSRIDNIFYLALNFFESLPDLIYLQPSGFPTNNVKHLLGLVHDTWCSSFAVMVSSRGKYADQGRRWEFIKCTTELLEAGIKFEKATEYSSLLDIKFENGVLKIPPLVISDETELLLRNLIAYEQYNRGIEPFYLTDYATFIDCLINTPKDAEKLRHYGIIDNWLGDDEAVSTMFNKLGNYVIVDSITFCYSKVFKKINEHCERRRHIWMANLRHNYFNSPWSIISLSGAILLLLLTMVQTICSILQF</sequence>
<dbReference type="AlphaFoldDB" id="A0ABC8U8U8"/>
<dbReference type="EMBL" id="CAUOFW020007935">
    <property type="protein sequence ID" value="CAK9181085.1"/>
    <property type="molecule type" value="Genomic_DNA"/>
</dbReference>
<evidence type="ECO:0000313" key="4">
    <source>
        <dbReference type="Proteomes" id="UP001642360"/>
    </source>
</evidence>
<name>A0ABC8U8U8_9AQUA</name>
<dbReference type="PANTHER" id="PTHR31170:SF17">
    <property type="match status" value="1"/>
</dbReference>
<gene>
    <name evidence="2" type="ORF">ILEXP_LOCUS48110</name>
    <name evidence="3" type="ORF">ILEXP_LOCUS51124</name>
</gene>
<keyword evidence="4" id="KW-1185">Reference proteome</keyword>
<feature type="transmembrane region" description="Helical" evidence="1">
    <location>
        <begin position="400"/>
        <end position="424"/>
    </location>
</feature>
<dbReference type="Proteomes" id="UP001642360">
    <property type="component" value="Unassembled WGS sequence"/>
</dbReference>